<evidence type="ECO:0000313" key="2">
    <source>
        <dbReference type="Proteomes" id="UP000325292"/>
    </source>
</evidence>
<protein>
    <submittedName>
        <fullName evidence="1">Uncharacterized protein</fullName>
    </submittedName>
</protein>
<dbReference type="EMBL" id="CP019454">
    <property type="protein sequence ID" value="AUW95207.1"/>
    <property type="molecule type" value="Genomic_DNA"/>
</dbReference>
<gene>
    <name evidence="1" type="ORF">BXT84_15595</name>
</gene>
<dbReference type="RefSeq" id="WP_158246306.1">
    <property type="nucleotide sequence ID" value="NZ_CP133983.1"/>
</dbReference>
<dbReference type="Proteomes" id="UP000325292">
    <property type="component" value="Chromosome"/>
</dbReference>
<proteinExistence type="predicted"/>
<dbReference type="PANTHER" id="PTHR13774:SF32">
    <property type="entry name" value="ANTISENSE-ENHANCING SEQUENCE 1"/>
    <property type="match status" value="1"/>
</dbReference>
<dbReference type="Pfam" id="PF02567">
    <property type="entry name" value="PhzC-PhzF"/>
    <property type="match status" value="1"/>
</dbReference>
<dbReference type="InterPro" id="IPR003719">
    <property type="entry name" value="Phenazine_PhzF-like"/>
</dbReference>
<keyword evidence="2" id="KW-1185">Reference proteome</keyword>
<dbReference type="PANTHER" id="PTHR13774">
    <property type="entry name" value="PHENAZINE BIOSYNTHESIS PROTEIN"/>
    <property type="match status" value="1"/>
</dbReference>
<dbReference type="Gene3D" id="3.10.310.10">
    <property type="entry name" value="Diaminopimelate Epimerase, Chain A, domain 1"/>
    <property type="match status" value="2"/>
</dbReference>
<organism evidence="1 2">
    <name type="scientific">Sulfobacillus thermotolerans</name>
    <dbReference type="NCBI Taxonomy" id="338644"/>
    <lineage>
        <taxon>Bacteria</taxon>
        <taxon>Bacillati</taxon>
        <taxon>Bacillota</taxon>
        <taxon>Clostridia</taxon>
        <taxon>Eubacteriales</taxon>
        <taxon>Clostridiales Family XVII. Incertae Sedis</taxon>
        <taxon>Sulfobacillus</taxon>
    </lineage>
</organism>
<reference evidence="1 2" key="1">
    <citation type="journal article" date="2019" name="Sci. Rep.">
        <title>Sulfobacillus thermotolerans: new insights into resistance and metabolic capacities of acidophilic chemolithotrophs.</title>
        <authorList>
            <person name="Panyushkina A.E."/>
            <person name="Babenko V.V."/>
            <person name="Nikitina A.S."/>
            <person name="Selezneva O.V."/>
            <person name="Tsaplina I.A."/>
            <person name="Letarova M.A."/>
            <person name="Kostryukova E.S."/>
            <person name="Letarov A.V."/>
        </authorList>
    </citation>
    <scope>NUCLEOTIDE SEQUENCE [LARGE SCALE GENOMIC DNA]</scope>
    <source>
        <strain evidence="1 2">Kr1</strain>
    </source>
</reference>
<dbReference type="PIRSF" id="PIRSF016184">
    <property type="entry name" value="PhzC_PhzF"/>
    <property type="match status" value="1"/>
</dbReference>
<name>A0ABM6RUT7_9FIRM</name>
<evidence type="ECO:0000313" key="1">
    <source>
        <dbReference type="EMBL" id="AUW95207.1"/>
    </source>
</evidence>
<sequence>MNTEQWPFVQVDVFAHEVWQGNPVTVFYDVPAQMEKEALQALAREMHGPETLFVTECSDGSRVCLARLFTPERELSSLGHAALGAYYVLQQQGKTQEGSIHLAAAKESVVCHEDDQQWIWMATAPLMVKGLATAVGEWLNQCGLGHTAINGMMPPAWVPSELPQILVFVNSVQDLAKIHVSREHLLTMDQEWGAKGLYALALSGAGAFTARYFSEHYLVAPAAAAMALGSYLLYCAGETQARRFVVTTTDERFSEVHVRLNTQRPGSLEIGGHVVASVRGAVSLGR</sequence>
<dbReference type="SUPFAM" id="SSF54506">
    <property type="entry name" value="Diaminopimelate epimerase-like"/>
    <property type="match status" value="1"/>
</dbReference>
<accession>A0ABM6RUT7</accession>